<keyword evidence="5" id="KW-0238">DNA-binding</keyword>
<evidence type="ECO:0000313" key="7">
    <source>
        <dbReference type="Proteomes" id="UP000281810"/>
    </source>
</evidence>
<dbReference type="Pfam" id="PF00072">
    <property type="entry name" value="Response_reg"/>
    <property type="match status" value="1"/>
</dbReference>
<feature type="domain" description="HTH LytTR-type" evidence="3">
    <location>
        <begin position="139"/>
        <end position="205"/>
    </location>
</feature>
<evidence type="ECO:0000313" key="5">
    <source>
        <dbReference type="EMBL" id="AZI54773.1"/>
    </source>
</evidence>
<proteinExistence type="predicted"/>
<organism evidence="5 6">
    <name type="scientific">Epilithonimonas vandammei</name>
    <dbReference type="NCBI Taxonomy" id="2487072"/>
    <lineage>
        <taxon>Bacteria</taxon>
        <taxon>Pseudomonadati</taxon>
        <taxon>Bacteroidota</taxon>
        <taxon>Flavobacteriia</taxon>
        <taxon>Flavobacteriales</taxon>
        <taxon>Weeksellaceae</taxon>
        <taxon>Chryseobacterium group</taxon>
        <taxon>Epilithonimonas</taxon>
    </lineage>
</organism>
<dbReference type="RefSeq" id="WP_124803105.1">
    <property type="nucleotide sequence ID" value="NZ_CP034160.1"/>
</dbReference>
<sequence length="238" mass="27421">MNSIKCIIIDDEQHAIDVLEHYILKQHDLQLVGTFTNPLEGLKSVKKLQADLVFLDIQMDEMSGLEIASLLQDNVKIIFSTAFPQYAVEGFELDAVDYLVKPVSFERFSKAIEKVRKFQTNLSSAENSPNYLLVKTEQKGKLIKINFEEIDYIESLGNYVTFHCADRNVTAYATLRDLENYLPDHLFIRIHKSHIVQLQKISAIENGFIQLRTQKGILKLSIGNIYKEELMHKLNLFQ</sequence>
<dbReference type="InterPro" id="IPR007492">
    <property type="entry name" value="LytTR_DNA-bd_dom"/>
</dbReference>
<dbReference type="EMBL" id="CP034160">
    <property type="protein sequence ID" value="AZI54773.1"/>
    <property type="molecule type" value="Genomic_DNA"/>
</dbReference>
<dbReference type="Proteomes" id="UP000281810">
    <property type="component" value="Chromosome"/>
</dbReference>
<dbReference type="KEGG" id="eva:EIB75_05700"/>
<dbReference type="GO" id="GO:0003677">
    <property type="term" value="F:DNA binding"/>
    <property type="evidence" value="ECO:0007669"/>
    <property type="project" value="UniProtKB-KW"/>
</dbReference>
<reference evidence="5" key="3">
    <citation type="submission" date="2018-11" db="EMBL/GenBank/DDBJ databases">
        <title>Proposal to divide the Flavobacteriaceae and reorganize its genera based on Amino Acid Identity values calculated from whole genome sequences.</title>
        <authorList>
            <person name="Nicholson A.C."/>
            <person name="Gulvik C.A."/>
            <person name="Whitney A.M."/>
            <person name="Humrighouse B.W."/>
            <person name="Bell M."/>
            <person name="Holmes B."/>
            <person name="Steigerwalt A."/>
            <person name="Villarma A."/>
            <person name="Sheth M."/>
            <person name="Batra D."/>
            <person name="Pryor J."/>
            <person name="Bernardet J.-F."/>
            <person name="Hugo C."/>
            <person name="Kampfer P."/>
            <person name="Newman J."/>
            <person name="Mcquiston J.R."/>
        </authorList>
    </citation>
    <scope>NUCLEOTIDE SEQUENCE [LARGE SCALE GENOMIC DNA]</scope>
    <source>
        <strain evidence="4">F5649</strain>
        <strain evidence="5">H6466</strain>
    </source>
</reference>
<evidence type="ECO:0000259" key="2">
    <source>
        <dbReference type="PROSITE" id="PS50110"/>
    </source>
</evidence>
<name>A0A3G8ZC74_9FLAO</name>
<gene>
    <name evidence="4" type="ORF">EIB74_11575</name>
    <name evidence="5" type="ORF">EIB75_05700</name>
</gene>
<keyword evidence="1" id="KW-0597">Phosphoprotein</keyword>
<feature type="modified residue" description="4-aspartylphosphate" evidence="1">
    <location>
        <position position="56"/>
    </location>
</feature>
<reference evidence="6" key="1">
    <citation type="submission" date="2018-11" db="EMBL/GenBank/DDBJ databases">
        <title>Proposal to divide the Flavobacteriaceae and reorganize its genera based on Amino Acid Identity values calculated from whole genome sequences.</title>
        <authorList>
            <person name="Nicholson A.C."/>
            <person name="Gulvik C.A."/>
            <person name="Whitney A.M."/>
            <person name="Sheth M."/>
            <person name="Batra D."/>
            <person name="Pryor J."/>
            <person name="Bernardet J.-F."/>
            <person name="Hugo C."/>
            <person name="Kampfer P."/>
            <person name="Newman J.D."/>
            <person name="McQuiston J.R."/>
        </authorList>
    </citation>
    <scope>NUCLEOTIDE SEQUENCE [LARGE SCALE GENOMIC DNA]</scope>
    <source>
        <strain evidence="6">H6466</strain>
    </source>
</reference>
<dbReference type="AlphaFoldDB" id="A0A3G8ZC74"/>
<dbReference type="Proteomes" id="UP000272316">
    <property type="component" value="Chromosome"/>
</dbReference>
<dbReference type="InterPro" id="IPR046947">
    <property type="entry name" value="LytR-like"/>
</dbReference>
<feature type="domain" description="Response regulatory" evidence="2">
    <location>
        <begin position="5"/>
        <end position="116"/>
    </location>
</feature>
<dbReference type="InterPro" id="IPR001789">
    <property type="entry name" value="Sig_transdc_resp-reg_receiver"/>
</dbReference>
<dbReference type="PROSITE" id="PS50110">
    <property type="entry name" value="RESPONSE_REGULATORY"/>
    <property type="match status" value="1"/>
</dbReference>
<evidence type="ECO:0000256" key="1">
    <source>
        <dbReference type="PROSITE-ProRule" id="PRU00169"/>
    </source>
</evidence>
<dbReference type="Pfam" id="PF04397">
    <property type="entry name" value="LytTR"/>
    <property type="match status" value="1"/>
</dbReference>
<evidence type="ECO:0000313" key="4">
    <source>
        <dbReference type="EMBL" id="AZI40557.1"/>
    </source>
</evidence>
<evidence type="ECO:0000259" key="3">
    <source>
        <dbReference type="PROSITE" id="PS50930"/>
    </source>
</evidence>
<dbReference type="SMART" id="SM00448">
    <property type="entry name" value="REC"/>
    <property type="match status" value="1"/>
</dbReference>
<dbReference type="OrthoDB" id="2168082at2"/>
<accession>A0A3G8Y8V4</accession>
<dbReference type="EMBL" id="CP034161">
    <property type="protein sequence ID" value="AZI40557.1"/>
    <property type="molecule type" value="Genomic_DNA"/>
</dbReference>
<dbReference type="GO" id="GO:0000156">
    <property type="term" value="F:phosphorelay response regulator activity"/>
    <property type="evidence" value="ECO:0007669"/>
    <property type="project" value="InterPro"/>
</dbReference>
<dbReference type="Gene3D" id="2.40.50.1020">
    <property type="entry name" value="LytTr DNA-binding domain"/>
    <property type="match status" value="1"/>
</dbReference>
<dbReference type="InterPro" id="IPR011006">
    <property type="entry name" value="CheY-like_superfamily"/>
</dbReference>
<dbReference type="PANTHER" id="PTHR37299:SF1">
    <property type="entry name" value="STAGE 0 SPORULATION PROTEIN A HOMOLOG"/>
    <property type="match status" value="1"/>
</dbReference>
<accession>A0A3G8ZC74</accession>
<keyword evidence="7" id="KW-1185">Reference proteome</keyword>
<dbReference type="SUPFAM" id="SSF52172">
    <property type="entry name" value="CheY-like"/>
    <property type="match status" value="1"/>
</dbReference>
<dbReference type="SMART" id="SM00850">
    <property type="entry name" value="LytTR"/>
    <property type="match status" value="1"/>
</dbReference>
<dbReference type="Gene3D" id="3.40.50.2300">
    <property type="match status" value="1"/>
</dbReference>
<dbReference type="PROSITE" id="PS50930">
    <property type="entry name" value="HTH_LYTTR"/>
    <property type="match status" value="1"/>
</dbReference>
<evidence type="ECO:0000313" key="6">
    <source>
        <dbReference type="Proteomes" id="UP000272316"/>
    </source>
</evidence>
<protein>
    <submittedName>
        <fullName evidence="5">DNA-binding response regulator</fullName>
    </submittedName>
</protein>
<reference evidence="7" key="2">
    <citation type="submission" date="2018-11" db="EMBL/GenBank/DDBJ databases">
        <title>Proposal to divide the Flavobacteriaceae and reorganize its genera based on Amino Acid Identity values calculated from whole genome sequences.</title>
        <authorList>
            <person name="Nicholson A.C."/>
            <person name="Gulvik C.A."/>
            <person name="Whitney A.M."/>
            <person name="Humrighouse B.W."/>
            <person name="Bell M."/>
            <person name="Holmes B."/>
            <person name="Steigerwalt A.B."/>
            <person name="Villarma A."/>
            <person name="Sheth M."/>
            <person name="Batra D."/>
            <person name="Pryor J."/>
            <person name="Bernardet J.-F."/>
            <person name="Hugo C."/>
            <person name="Kampfer P."/>
            <person name="Newman J.D."/>
            <person name="McQuiston J.R."/>
        </authorList>
    </citation>
    <scope>NUCLEOTIDE SEQUENCE [LARGE SCALE GENOMIC DNA]</scope>
    <source>
        <strain evidence="7">F5649</strain>
    </source>
</reference>
<dbReference type="PANTHER" id="PTHR37299">
    <property type="entry name" value="TRANSCRIPTIONAL REGULATOR-RELATED"/>
    <property type="match status" value="1"/>
</dbReference>